<evidence type="ECO:0000313" key="10">
    <source>
        <dbReference type="Proteomes" id="UP000254230"/>
    </source>
</evidence>
<dbReference type="NCBIfam" id="NF010462">
    <property type="entry name" value="PRK13887.1"/>
    <property type="match status" value="1"/>
</dbReference>
<dbReference type="GO" id="GO:0016020">
    <property type="term" value="C:membrane"/>
    <property type="evidence" value="ECO:0007669"/>
    <property type="project" value="UniProtKB-SubCell"/>
</dbReference>
<evidence type="ECO:0000313" key="9">
    <source>
        <dbReference type="Proteomes" id="UP000054639"/>
    </source>
</evidence>
<dbReference type="Gene3D" id="3.10.450.230">
    <property type="entry name" value="VirB8 protein"/>
    <property type="match status" value="1"/>
</dbReference>
<keyword evidence="4 5" id="KW-0472">Membrane</keyword>
<dbReference type="SUPFAM" id="SSF54427">
    <property type="entry name" value="NTF2-like"/>
    <property type="match status" value="1"/>
</dbReference>
<comment type="subcellular location">
    <subcellularLocation>
        <location evidence="1">Membrane</location>
        <topology evidence="1">Single-pass membrane protein</topology>
    </subcellularLocation>
</comment>
<organism evidence="8 10">
    <name type="scientific">Legionella quateirensis</name>
    <dbReference type="NCBI Taxonomy" id="45072"/>
    <lineage>
        <taxon>Bacteria</taxon>
        <taxon>Pseudomonadati</taxon>
        <taxon>Pseudomonadota</taxon>
        <taxon>Gammaproteobacteria</taxon>
        <taxon>Legionellales</taxon>
        <taxon>Legionellaceae</taxon>
        <taxon>Legionella</taxon>
    </lineage>
</organism>
<gene>
    <name evidence="7" type="primary">trbF_2</name>
    <name evidence="7" type="ORF">Lqua_2929</name>
    <name evidence="8" type="ORF">NCTC12376_03380</name>
</gene>
<reference evidence="7 9" key="1">
    <citation type="submission" date="2015-11" db="EMBL/GenBank/DDBJ databases">
        <title>Genomic analysis of 38 Legionella species identifies large and diverse effector repertoires.</title>
        <authorList>
            <person name="Burstein D."/>
            <person name="Amaro F."/>
            <person name="Zusman T."/>
            <person name="Lifshitz Z."/>
            <person name="Cohen O."/>
            <person name="Gilbert J.A."/>
            <person name="Pupko T."/>
            <person name="Shuman H.A."/>
            <person name="Segal G."/>
        </authorList>
    </citation>
    <scope>NUCLEOTIDE SEQUENCE [LARGE SCALE GENOMIC DNA]</scope>
    <source>
        <strain evidence="7 9">ATCC 49507</strain>
    </source>
</reference>
<evidence type="ECO:0000313" key="8">
    <source>
        <dbReference type="EMBL" id="STY82915.1"/>
    </source>
</evidence>
<dbReference type="RefSeq" id="WP_083501358.1">
    <property type="nucleotide sequence ID" value="NZ_CAAAIL010000017.1"/>
</dbReference>
<proteinExistence type="predicted"/>
<keyword evidence="9" id="KW-1185">Reference proteome</keyword>
<dbReference type="OrthoDB" id="9778195at2"/>
<evidence type="ECO:0000256" key="1">
    <source>
        <dbReference type="ARBA" id="ARBA00004167"/>
    </source>
</evidence>
<feature type="transmembrane region" description="Helical" evidence="5">
    <location>
        <begin position="47"/>
        <end position="69"/>
    </location>
</feature>
<dbReference type="Pfam" id="PF04335">
    <property type="entry name" value="VirB8"/>
    <property type="match status" value="1"/>
</dbReference>
<dbReference type="CDD" id="cd16425">
    <property type="entry name" value="TrbF"/>
    <property type="match status" value="1"/>
</dbReference>
<dbReference type="Proteomes" id="UP000254230">
    <property type="component" value="Unassembled WGS sequence"/>
</dbReference>
<dbReference type="Proteomes" id="UP000054639">
    <property type="component" value="Unassembled WGS sequence"/>
</dbReference>
<dbReference type="InterPro" id="IPR032710">
    <property type="entry name" value="NTF2-like_dom_sf"/>
</dbReference>
<name>A0A378P8J5_9GAMM</name>
<dbReference type="EMBL" id="LNYR01000043">
    <property type="protein sequence ID" value="KTD44109.1"/>
    <property type="molecule type" value="Genomic_DNA"/>
</dbReference>
<evidence type="ECO:0000313" key="7">
    <source>
        <dbReference type="EMBL" id="KTD44109.1"/>
    </source>
</evidence>
<evidence type="ECO:0000256" key="2">
    <source>
        <dbReference type="ARBA" id="ARBA00022692"/>
    </source>
</evidence>
<evidence type="ECO:0000256" key="4">
    <source>
        <dbReference type="ARBA" id="ARBA00023136"/>
    </source>
</evidence>
<keyword evidence="3 5" id="KW-1133">Transmembrane helix</keyword>
<dbReference type="InterPro" id="IPR007430">
    <property type="entry name" value="VirB8"/>
</dbReference>
<evidence type="ECO:0000256" key="3">
    <source>
        <dbReference type="ARBA" id="ARBA00022989"/>
    </source>
</evidence>
<evidence type="ECO:0000256" key="5">
    <source>
        <dbReference type="SAM" id="Phobius"/>
    </source>
</evidence>
<evidence type="ECO:0000259" key="6">
    <source>
        <dbReference type="Pfam" id="PF04335"/>
    </source>
</evidence>
<sequence length="243" mass="27592">MNMLKKISFNGFNKQSKNLMQSNDNPYLNARRTWNGHVAGVMSALQVWQVVGITSLMISLASVGGMIYIGNQSKFIPLVFQQDSSGNTVSITRADRIPDAKTDDYRTTVAQFIEHIRLVTADADLQRKAVLQTYAFLNAQDPATLKANEYLNANKEVNPFNRAANETVSIEIRSVLQQSKESWQVDWLETVRSRDGSQKTKPTLMRAIVSIYQNEPTSQTTDIEALRNPHFLYIRDFNWSKQI</sequence>
<protein>
    <submittedName>
        <fullName evidence="7 8">Conjugal transfer protein TrbF</fullName>
    </submittedName>
</protein>
<dbReference type="InterPro" id="IPR035658">
    <property type="entry name" value="TrbF"/>
</dbReference>
<feature type="domain" description="Bacterial virulence protein VirB8" evidence="6">
    <location>
        <begin position="30"/>
        <end position="241"/>
    </location>
</feature>
<dbReference type="AlphaFoldDB" id="A0A378P8J5"/>
<dbReference type="EMBL" id="UGOW01000002">
    <property type="protein sequence ID" value="STY82915.1"/>
    <property type="molecule type" value="Genomic_DNA"/>
</dbReference>
<dbReference type="STRING" id="45072.Lqua_2929"/>
<reference evidence="8 10" key="2">
    <citation type="submission" date="2018-06" db="EMBL/GenBank/DDBJ databases">
        <authorList>
            <consortium name="Pathogen Informatics"/>
            <person name="Doyle S."/>
        </authorList>
    </citation>
    <scope>NUCLEOTIDE SEQUENCE [LARGE SCALE GENOMIC DNA]</scope>
    <source>
        <strain evidence="8 10">NCTC12376</strain>
    </source>
</reference>
<keyword evidence="2 5" id="KW-0812">Transmembrane</keyword>
<accession>A0A378P8J5</accession>